<comment type="caution">
    <text evidence="2">The sequence shown here is derived from an EMBL/GenBank/DDBJ whole genome shotgun (WGS) entry which is preliminary data.</text>
</comment>
<dbReference type="EMBL" id="BNED01000005">
    <property type="protein sequence ID" value="GHI75631.1"/>
    <property type="molecule type" value="Genomic_DNA"/>
</dbReference>
<reference evidence="3" key="1">
    <citation type="submission" date="2023-07" db="EMBL/GenBank/DDBJ databases">
        <title>Whole genome shotgun sequence of Streptomyces spororaveus NBRC 15456.</title>
        <authorList>
            <person name="Komaki H."/>
            <person name="Tamura T."/>
        </authorList>
    </citation>
    <scope>NUCLEOTIDE SEQUENCE [LARGE SCALE GENOMIC DNA]</scope>
    <source>
        <strain evidence="3">NBRC 15456</strain>
    </source>
</reference>
<feature type="region of interest" description="Disordered" evidence="1">
    <location>
        <begin position="81"/>
        <end position="105"/>
    </location>
</feature>
<dbReference type="RefSeq" id="WP_308445523.1">
    <property type="nucleotide sequence ID" value="NZ_BAAATO010000004.1"/>
</dbReference>
<dbReference type="Proteomes" id="UP000608522">
    <property type="component" value="Unassembled WGS sequence"/>
</dbReference>
<keyword evidence="3" id="KW-1185">Reference proteome</keyword>
<dbReference type="InterPro" id="IPR049457">
    <property type="entry name" value="Emfourin"/>
</dbReference>
<organism evidence="2 3">
    <name type="scientific">Streptomyces spororaveus</name>
    <dbReference type="NCBI Taxonomy" id="284039"/>
    <lineage>
        <taxon>Bacteria</taxon>
        <taxon>Bacillati</taxon>
        <taxon>Actinomycetota</taxon>
        <taxon>Actinomycetes</taxon>
        <taxon>Kitasatosporales</taxon>
        <taxon>Streptomycetaceae</taxon>
        <taxon>Streptomyces</taxon>
    </lineage>
</organism>
<protein>
    <submittedName>
        <fullName evidence="2">Uncharacterized protein</fullName>
    </submittedName>
</protein>
<dbReference type="Pfam" id="PF20242">
    <property type="entry name" value="Emfourin"/>
    <property type="match status" value="1"/>
</dbReference>
<proteinExistence type="predicted"/>
<evidence type="ECO:0000313" key="2">
    <source>
        <dbReference type="EMBL" id="GHI75631.1"/>
    </source>
</evidence>
<evidence type="ECO:0000256" key="1">
    <source>
        <dbReference type="SAM" id="MobiDB-lite"/>
    </source>
</evidence>
<name>A0ABQ3T5F3_9ACTN</name>
<sequence>MRRSKQLTLSHHHRIERRDHVEALGVGSLSVDYEGASIAEVQDLALVGDVLTGLLPQPTYVARAAAFGHFAPMPSGEARARLSGAGEGLFRSRTPSPAERPTGRRSVQGGFVMLISVIRTGGFAGGERTASLDTQCRADGAELERLAERALSGEVPAGPDPVPDAFSYVLRVDGKLVELQEPYLTEDQRQLIDVVMAEAV</sequence>
<accession>A0ABQ3T5F3</accession>
<gene>
    <name evidence="2" type="ORF">Sspor_11920</name>
</gene>
<evidence type="ECO:0000313" key="3">
    <source>
        <dbReference type="Proteomes" id="UP000608522"/>
    </source>
</evidence>